<evidence type="ECO:0000313" key="3">
    <source>
        <dbReference type="Proteomes" id="UP000244571"/>
    </source>
</evidence>
<evidence type="ECO:0000259" key="1">
    <source>
        <dbReference type="Pfam" id="PF00561"/>
    </source>
</evidence>
<dbReference type="EMBL" id="CP028901">
    <property type="protein sequence ID" value="AWB35254.1"/>
    <property type="molecule type" value="Genomic_DNA"/>
</dbReference>
<dbReference type="InterPro" id="IPR000073">
    <property type="entry name" value="AB_hydrolase_1"/>
</dbReference>
<dbReference type="InterPro" id="IPR029058">
    <property type="entry name" value="AB_hydrolase_fold"/>
</dbReference>
<protein>
    <submittedName>
        <fullName evidence="2">Alpha/beta hydrolase</fullName>
    </submittedName>
</protein>
<dbReference type="Proteomes" id="UP000244571">
    <property type="component" value="Chromosome"/>
</dbReference>
<dbReference type="KEGG" id="boz:DBV39_17615"/>
<dbReference type="GO" id="GO:0016020">
    <property type="term" value="C:membrane"/>
    <property type="evidence" value="ECO:0007669"/>
    <property type="project" value="TreeGrafter"/>
</dbReference>
<reference evidence="2 3" key="1">
    <citation type="submission" date="2018-04" db="EMBL/GenBank/DDBJ databases">
        <title>Bordetella sp. HZ20 isolated from seawater.</title>
        <authorList>
            <person name="Sun C."/>
        </authorList>
    </citation>
    <scope>NUCLEOTIDE SEQUENCE [LARGE SCALE GENOMIC DNA]</scope>
    <source>
        <strain evidence="2 3">HZ20</strain>
    </source>
</reference>
<organism evidence="2 3">
    <name type="scientific">Orrella marina</name>
    <dbReference type="NCBI Taxonomy" id="2163011"/>
    <lineage>
        <taxon>Bacteria</taxon>
        <taxon>Pseudomonadati</taxon>
        <taxon>Pseudomonadota</taxon>
        <taxon>Betaproteobacteria</taxon>
        <taxon>Burkholderiales</taxon>
        <taxon>Alcaligenaceae</taxon>
        <taxon>Orrella</taxon>
    </lineage>
</organism>
<feature type="domain" description="AB hydrolase-1" evidence="1">
    <location>
        <begin position="50"/>
        <end position="277"/>
    </location>
</feature>
<dbReference type="AlphaFoldDB" id="A0A2R4XNA6"/>
<dbReference type="Pfam" id="PF00561">
    <property type="entry name" value="Abhydrolase_1"/>
    <property type="match status" value="1"/>
</dbReference>
<keyword evidence="2" id="KW-0378">Hydrolase</keyword>
<dbReference type="InterPro" id="IPR050266">
    <property type="entry name" value="AB_hydrolase_sf"/>
</dbReference>
<dbReference type="PANTHER" id="PTHR43798">
    <property type="entry name" value="MONOACYLGLYCEROL LIPASE"/>
    <property type="match status" value="1"/>
</dbReference>
<gene>
    <name evidence="2" type="ORF">DBV39_17615</name>
</gene>
<evidence type="ECO:0000313" key="2">
    <source>
        <dbReference type="EMBL" id="AWB35254.1"/>
    </source>
</evidence>
<name>A0A2R4XNA6_9BURK</name>
<dbReference type="Gene3D" id="3.40.50.1820">
    <property type="entry name" value="alpha/beta hydrolase"/>
    <property type="match status" value="1"/>
</dbReference>
<dbReference type="PANTHER" id="PTHR43798:SF33">
    <property type="entry name" value="HYDROLASE, PUTATIVE (AFU_ORTHOLOGUE AFUA_2G14860)-RELATED"/>
    <property type="match status" value="1"/>
</dbReference>
<accession>A0A2R4XNA6</accession>
<sequence>MLSGRITAGNNPFRNCHFSAPVVSGEIDMPSVAVHDATVWYELMGSPSEPAMVLVSGTGGTMHSNWGHLVPTFSKKRRILLVDYSGSGKTTDDGGPLSVQMLVDQIMAAVQAASLDRFDLVGYSLGSCLSMTIAAQHPERVRSMVLLAGFFDGSDRRNTLQAGLWLDLIERDPVLFARMIVLNGMKPERVSAMSQADINGWIQAIVQNNDWKGISRQIDLDRRLNVTGVLDKILAPTLVIGCKYDQVAPISHSREMARRINGSSYAELDAGHLAPFEQAHEFAQLVMGFVG</sequence>
<keyword evidence="3" id="KW-1185">Reference proteome</keyword>
<dbReference type="GO" id="GO:0016787">
    <property type="term" value="F:hydrolase activity"/>
    <property type="evidence" value="ECO:0007669"/>
    <property type="project" value="UniProtKB-KW"/>
</dbReference>
<dbReference type="PRINTS" id="PR00111">
    <property type="entry name" value="ABHYDROLASE"/>
</dbReference>
<dbReference type="SUPFAM" id="SSF53474">
    <property type="entry name" value="alpha/beta-Hydrolases"/>
    <property type="match status" value="1"/>
</dbReference>
<proteinExistence type="predicted"/>